<dbReference type="GO" id="GO:0016787">
    <property type="term" value="F:hydrolase activity"/>
    <property type="evidence" value="ECO:0007669"/>
    <property type="project" value="UniProtKB-KW"/>
</dbReference>
<evidence type="ECO:0000313" key="1">
    <source>
        <dbReference type="EMBL" id="PIR85267.1"/>
    </source>
</evidence>
<dbReference type="Proteomes" id="UP000229315">
    <property type="component" value="Unassembled WGS sequence"/>
</dbReference>
<comment type="caution">
    <text evidence="1">The sequence shown here is derived from an EMBL/GenBank/DDBJ whole genome shotgun (WGS) entry which is preliminary data.</text>
</comment>
<organism evidence="1 2">
    <name type="scientific">Candidatus Kaiserbacteria bacterium CG10_big_fil_rev_8_21_14_0_10_45_20</name>
    <dbReference type="NCBI Taxonomy" id="1974607"/>
    <lineage>
        <taxon>Bacteria</taxon>
        <taxon>Candidatus Kaiseribacteriota</taxon>
    </lineage>
</organism>
<name>A0A2H0UFU8_9BACT</name>
<keyword evidence="1" id="KW-0378">Hydrolase</keyword>
<dbReference type="SUPFAM" id="SSF53474">
    <property type="entry name" value="alpha/beta-Hydrolases"/>
    <property type="match status" value="1"/>
</dbReference>
<dbReference type="PANTHER" id="PTHR15394:SF3">
    <property type="entry name" value="SERINE HYDROLASE RBBP9"/>
    <property type="match status" value="1"/>
</dbReference>
<sequence length="182" mass="20636">MKNALIIHGAYGNPNENWIPWLKTELEKIDYEVVNPTFPTPENQNLESWFDAVSPYLEKLNSESVLIGHSIGAVFLLSVLEKLNEPVKTTIFASGFLNDLGNDDFDKINRSFYEKDFDWQKIKQNSQNVFVFHGDNDPYVPLSESENLAKNLGTNVKVIENGGHLNKSAGFDKFSELLEVII</sequence>
<dbReference type="Gene3D" id="3.40.50.1820">
    <property type="entry name" value="alpha/beta hydrolase"/>
    <property type="match status" value="1"/>
</dbReference>
<reference evidence="2" key="1">
    <citation type="submission" date="2017-09" db="EMBL/GenBank/DDBJ databases">
        <title>Depth-based differentiation of microbial function through sediment-hosted aquifers and enrichment of novel symbionts in the deep terrestrial subsurface.</title>
        <authorList>
            <person name="Probst A.J."/>
            <person name="Ladd B."/>
            <person name="Jarett J.K."/>
            <person name="Geller-Mcgrath D.E."/>
            <person name="Sieber C.M.K."/>
            <person name="Emerson J.B."/>
            <person name="Anantharaman K."/>
            <person name="Thomas B.C."/>
            <person name="Malmstrom R."/>
            <person name="Stieglmeier M."/>
            <person name="Klingl A."/>
            <person name="Woyke T."/>
            <person name="Ryan C.M."/>
            <person name="Banfield J.F."/>
        </authorList>
    </citation>
    <scope>NUCLEOTIDE SEQUENCE [LARGE SCALE GENOMIC DNA]</scope>
</reference>
<dbReference type="EMBL" id="PFBH01000010">
    <property type="protein sequence ID" value="PIR85267.1"/>
    <property type="molecule type" value="Genomic_DNA"/>
</dbReference>
<proteinExistence type="predicted"/>
<gene>
    <name evidence="1" type="ORF">COU15_01600</name>
</gene>
<dbReference type="Pfam" id="PF06821">
    <property type="entry name" value="Ser_hydrolase"/>
    <property type="match status" value="1"/>
</dbReference>
<accession>A0A2H0UFU8</accession>
<evidence type="ECO:0000313" key="2">
    <source>
        <dbReference type="Proteomes" id="UP000229315"/>
    </source>
</evidence>
<dbReference type="InterPro" id="IPR029058">
    <property type="entry name" value="AB_hydrolase_fold"/>
</dbReference>
<dbReference type="PANTHER" id="PTHR15394">
    <property type="entry name" value="SERINE HYDROLASE RBBP9"/>
    <property type="match status" value="1"/>
</dbReference>
<protein>
    <submittedName>
        <fullName evidence="1">Serine hydrolase family protein</fullName>
    </submittedName>
</protein>
<dbReference type="AlphaFoldDB" id="A0A2H0UFU8"/>
<dbReference type="InterPro" id="IPR010662">
    <property type="entry name" value="RBBP9/YdeN"/>
</dbReference>